<dbReference type="GO" id="GO:0005829">
    <property type="term" value="C:cytosol"/>
    <property type="evidence" value="ECO:0007669"/>
    <property type="project" value="TreeGrafter"/>
</dbReference>
<reference evidence="6" key="1">
    <citation type="submission" date="2022-04" db="EMBL/GenBank/DDBJ databases">
        <title>Roseomonas acroporae sp. nov., isolated from coral Acropora digitifera.</title>
        <authorList>
            <person name="Sun H."/>
        </authorList>
    </citation>
    <scope>NUCLEOTIDE SEQUENCE</scope>
    <source>
        <strain evidence="6">NAR14</strain>
    </source>
</reference>
<dbReference type="PROSITE" id="PS50931">
    <property type="entry name" value="HTH_LYSR"/>
    <property type="match status" value="1"/>
</dbReference>
<dbReference type="AlphaFoldDB" id="A0A9X1YAM5"/>
<feature type="domain" description="HTH lysR-type" evidence="5">
    <location>
        <begin position="1"/>
        <end position="56"/>
    </location>
</feature>
<dbReference type="GO" id="GO:0003677">
    <property type="term" value="F:DNA binding"/>
    <property type="evidence" value="ECO:0007669"/>
    <property type="project" value="UniProtKB-KW"/>
</dbReference>
<keyword evidence="4" id="KW-0804">Transcription</keyword>
<gene>
    <name evidence="6" type="ORF">M0638_16180</name>
</gene>
<dbReference type="InterPro" id="IPR050950">
    <property type="entry name" value="HTH-type_LysR_regulators"/>
</dbReference>
<name>A0A9X1YAM5_9PROT</name>
<dbReference type="SUPFAM" id="SSF53850">
    <property type="entry name" value="Periplasmic binding protein-like II"/>
    <property type="match status" value="1"/>
</dbReference>
<comment type="caution">
    <text evidence="6">The sequence shown here is derived from an EMBL/GenBank/DDBJ whole genome shotgun (WGS) entry which is preliminary data.</text>
</comment>
<organism evidence="6 7">
    <name type="scientific">Roseomonas acroporae</name>
    <dbReference type="NCBI Taxonomy" id="2937791"/>
    <lineage>
        <taxon>Bacteria</taxon>
        <taxon>Pseudomonadati</taxon>
        <taxon>Pseudomonadota</taxon>
        <taxon>Alphaproteobacteria</taxon>
        <taxon>Acetobacterales</taxon>
        <taxon>Roseomonadaceae</taxon>
        <taxon>Roseomonas</taxon>
    </lineage>
</organism>
<accession>A0A9X1YAM5</accession>
<dbReference type="Gene3D" id="1.10.10.10">
    <property type="entry name" value="Winged helix-like DNA-binding domain superfamily/Winged helix DNA-binding domain"/>
    <property type="match status" value="1"/>
</dbReference>
<dbReference type="Pfam" id="PF03466">
    <property type="entry name" value="LysR_substrate"/>
    <property type="match status" value="1"/>
</dbReference>
<dbReference type="RefSeq" id="WP_248668038.1">
    <property type="nucleotide sequence ID" value="NZ_JALPRX010000071.1"/>
</dbReference>
<dbReference type="InterPro" id="IPR036390">
    <property type="entry name" value="WH_DNA-bd_sf"/>
</dbReference>
<evidence type="ECO:0000256" key="1">
    <source>
        <dbReference type="ARBA" id="ARBA00009437"/>
    </source>
</evidence>
<keyword evidence="7" id="KW-1185">Reference proteome</keyword>
<evidence type="ECO:0000256" key="4">
    <source>
        <dbReference type="ARBA" id="ARBA00023163"/>
    </source>
</evidence>
<evidence type="ECO:0000313" key="6">
    <source>
        <dbReference type="EMBL" id="MCK8785918.1"/>
    </source>
</evidence>
<dbReference type="Pfam" id="PF00126">
    <property type="entry name" value="HTH_1"/>
    <property type="match status" value="1"/>
</dbReference>
<dbReference type="Proteomes" id="UP001139516">
    <property type="component" value="Unassembled WGS sequence"/>
</dbReference>
<evidence type="ECO:0000256" key="3">
    <source>
        <dbReference type="ARBA" id="ARBA00023125"/>
    </source>
</evidence>
<proteinExistence type="inferred from homology"/>
<sequence length="302" mass="33163">MRIWRSIDAVARTGSLRQAAERLHITASALQRRLDDVEADLGTPLFERSATGMRLSVAGELFLGWIRAQDSALEQVRSRIEDLAGLRRGHVRIAASQALALSFLPDEIAAFRALYPGVTFQVSIRDHAAALHELAAFETELALIFRPPPNADWQPLAQIGQRIVAIMAPSHPLAARATVLLRDCLPWPVALPDRSLGARQILEERMAGHSARLRVVLESNSFELLRHSVRDGRTLTFQIETGAPARDDPAYAVRPLDEANLAHGPLVLGQLRGRALPVAAARFAERLAARLDAARDDRAFSS</sequence>
<keyword evidence="2" id="KW-0805">Transcription regulation</keyword>
<dbReference type="PANTHER" id="PTHR30419">
    <property type="entry name" value="HTH-TYPE TRANSCRIPTIONAL REGULATOR YBHD"/>
    <property type="match status" value="1"/>
</dbReference>
<evidence type="ECO:0000256" key="2">
    <source>
        <dbReference type="ARBA" id="ARBA00023015"/>
    </source>
</evidence>
<dbReference type="PANTHER" id="PTHR30419:SF8">
    <property type="entry name" value="NITROGEN ASSIMILATION TRANSCRIPTIONAL ACTIVATOR-RELATED"/>
    <property type="match status" value="1"/>
</dbReference>
<dbReference type="Gene3D" id="3.40.190.290">
    <property type="match status" value="1"/>
</dbReference>
<dbReference type="GO" id="GO:0003700">
    <property type="term" value="F:DNA-binding transcription factor activity"/>
    <property type="evidence" value="ECO:0007669"/>
    <property type="project" value="InterPro"/>
</dbReference>
<dbReference type="InterPro" id="IPR000847">
    <property type="entry name" value="LysR_HTH_N"/>
</dbReference>
<evidence type="ECO:0000259" key="5">
    <source>
        <dbReference type="PROSITE" id="PS50931"/>
    </source>
</evidence>
<dbReference type="InterPro" id="IPR005119">
    <property type="entry name" value="LysR_subst-bd"/>
</dbReference>
<comment type="similarity">
    <text evidence="1">Belongs to the LysR transcriptional regulatory family.</text>
</comment>
<dbReference type="InterPro" id="IPR036388">
    <property type="entry name" value="WH-like_DNA-bd_sf"/>
</dbReference>
<dbReference type="EMBL" id="JALPRX010000071">
    <property type="protein sequence ID" value="MCK8785918.1"/>
    <property type="molecule type" value="Genomic_DNA"/>
</dbReference>
<protein>
    <submittedName>
        <fullName evidence="6">LysR substrate-binding domain-containing protein</fullName>
    </submittedName>
</protein>
<dbReference type="SUPFAM" id="SSF46785">
    <property type="entry name" value="Winged helix' DNA-binding domain"/>
    <property type="match status" value="1"/>
</dbReference>
<evidence type="ECO:0000313" key="7">
    <source>
        <dbReference type="Proteomes" id="UP001139516"/>
    </source>
</evidence>
<keyword evidence="3" id="KW-0238">DNA-binding</keyword>